<sequence>MERNLAEHAAHLHRRLPGAVVVDSADLLIADSGIADDTFNIVARARFESGAPRRRVRQTVDRVTATGRPFSWWVGPGSPELDQLLVDAGLSAAESEAGMWLDLRRSRPDREPSGLDIRVVDTAAELADFARVLAANWEPPAATVERFFADAAPHALDSASSYLVGYVDGVPVCTAEVFRHAEVAGIYNVATLVAHRRKGYAGAITEAALRCARESVAVLQASDDGKPVYRRLGFVECGRFTEYTVPAGGVGSA</sequence>
<dbReference type="PROSITE" id="PS51186">
    <property type="entry name" value="GNAT"/>
    <property type="match status" value="1"/>
</dbReference>
<dbReference type="EMBL" id="AYXG01000039">
    <property type="protein sequence ID" value="EWC63659.1"/>
    <property type="molecule type" value="Genomic_DNA"/>
</dbReference>
<dbReference type="GO" id="GO:0016747">
    <property type="term" value="F:acyltransferase activity, transferring groups other than amino-acyl groups"/>
    <property type="evidence" value="ECO:0007669"/>
    <property type="project" value="InterPro"/>
</dbReference>
<evidence type="ECO:0000259" key="1">
    <source>
        <dbReference type="PROSITE" id="PS51186"/>
    </source>
</evidence>
<gene>
    <name evidence="2" type="ORF">UO65_0956</name>
</gene>
<keyword evidence="3" id="KW-1185">Reference proteome</keyword>
<dbReference type="InterPro" id="IPR000182">
    <property type="entry name" value="GNAT_dom"/>
</dbReference>
<proteinExistence type="predicted"/>
<keyword evidence="2" id="KW-0808">Transferase</keyword>
<dbReference type="InterPro" id="IPR016181">
    <property type="entry name" value="Acyl_CoA_acyltransferase"/>
</dbReference>
<dbReference type="PATRIC" id="fig|909613.9.peg.970"/>
<protein>
    <submittedName>
        <fullName evidence="2">Putative acetyltransferase</fullName>
    </submittedName>
</protein>
<reference evidence="2 3" key="1">
    <citation type="journal article" date="2014" name="Genome Announc.">
        <title>Draft Genome Sequence of the Antitrypanosomally Active Sponge-Associated Bacterium Actinokineospora sp. Strain EG49.</title>
        <authorList>
            <person name="Harjes J."/>
            <person name="Ryu T."/>
            <person name="Abdelmohsen U.R."/>
            <person name="Moitinho-Silva L."/>
            <person name="Horn H."/>
            <person name="Ravasi T."/>
            <person name="Hentschel U."/>
        </authorList>
    </citation>
    <scope>NUCLEOTIDE SEQUENCE [LARGE SCALE GENOMIC DNA]</scope>
    <source>
        <strain evidence="2 3">EG49</strain>
    </source>
</reference>
<accession>W7JCA4</accession>
<dbReference type="AlphaFoldDB" id="W7JCA4"/>
<dbReference type="Pfam" id="PF13508">
    <property type="entry name" value="Acetyltransf_7"/>
    <property type="match status" value="1"/>
</dbReference>
<organism evidence="2 3">
    <name type="scientific">Actinokineospora spheciospongiae</name>
    <dbReference type="NCBI Taxonomy" id="909613"/>
    <lineage>
        <taxon>Bacteria</taxon>
        <taxon>Bacillati</taxon>
        <taxon>Actinomycetota</taxon>
        <taxon>Actinomycetes</taxon>
        <taxon>Pseudonocardiales</taxon>
        <taxon>Pseudonocardiaceae</taxon>
        <taxon>Actinokineospora</taxon>
    </lineage>
</organism>
<dbReference type="OrthoDB" id="5243104at2"/>
<feature type="domain" description="N-acetyltransferase" evidence="1">
    <location>
        <begin position="115"/>
        <end position="253"/>
    </location>
</feature>
<dbReference type="STRING" id="909613.UO65_0956"/>
<name>W7JCA4_9PSEU</name>
<comment type="caution">
    <text evidence="2">The sequence shown here is derived from an EMBL/GenBank/DDBJ whole genome shotgun (WGS) entry which is preliminary data.</text>
</comment>
<dbReference type="CDD" id="cd04301">
    <property type="entry name" value="NAT_SF"/>
    <property type="match status" value="1"/>
</dbReference>
<dbReference type="Proteomes" id="UP000019277">
    <property type="component" value="Unassembled WGS sequence"/>
</dbReference>
<dbReference type="Gene3D" id="3.40.630.30">
    <property type="match status" value="1"/>
</dbReference>
<dbReference type="SUPFAM" id="SSF55729">
    <property type="entry name" value="Acyl-CoA N-acyltransferases (Nat)"/>
    <property type="match status" value="1"/>
</dbReference>
<dbReference type="eggNOG" id="COG0456">
    <property type="taxonomic scope" value="Bacteria"/>
</dbReference>
<evidence type="ECO:0000313" key="3">
    <source>
        <dbReference type="Proteomes" id="UP000019277"/>
    </source>
</evidence>
<evidence type="ECO:0000313" key="2">
    <source>
        <dbReference type="EMBL" id="EWC63659.1"/>
    </source>
</evidence>